<sequence length="192" mass="21003">MTSLHRSLDPRSGLVISTHDLGRQQGRMVELHRTLEAPDALGNEVIGVPPGSPITLDLRFESAGDGVLVTGTAEVTVSGECARCLTPISEQSELELMELYLYPDSEPDDEEASRLEGDLIDLEPLVRDTVVLDLPFNPLCREDCAGLCPVCGQDLNADPTHDHGERVDPRWGDLAEWQQTTSTNPSSTENRE</sequence>
<dbReference type="Pfam" id="PF02620">
    <property type="entry name" value="YceD"/>
    <property type="match status" value="1"/>
</dbReference>
<gene>
    <name evidence="1" type="ORF">SAMN04489747_3502</name>
</gene>
<evidence type="ECO:0000313" key="1">
    <source>
        <dbReference type="EMBL" id="SDE47065.1"/>
    </source>
</evidence>
<protein>
    <recommendedName>
        <fullName evidence="3">DUF177 domain-containing protein</fullName>
    </recommendedName>
</protein>
<reference evidence="1 2" key="1">
    <citation type="submission" date="2016-10" db="EMBL/GenBank/DDBJ databases">
        <authorList>
            <person name="de Groot N.N."/>
        </authorList>
    </citation>
    <scope>NUCLEOTIDE SEQUENCE [LARGE SCALE GENOMIC DNA]</scope>
    <source>
        <strain evidence="1 2">MON 2.2</strain>
    </source>
</reference>
<dbReference type="PANTHER" id="PTHR34374">
    <property type="entry name" value="LARGE RIBOSOMAL RNA SUBUNIT ACCUMULATION PROTEIN YCED HOMOLOG 1, CHLOROPLASTIC"/>
    <property type="match status" value="1"/>
</dbReference>
<organism evidence="1 2">
    <name type="scientific">Auraticoccus monumenti</name>
    <dbReference type="NCBI Taxonomy" id="675864"/>
    <lineage>
        <taxon>Bacteria</taxon>
        <taxon>Bacillati</taxon>
        <taxon>Actinomycetota</taxon>
        <taxon>Actinomycetes</taxon>
        <taxon>Propionibacteriales</taxon>
        <taxon>Propionibacteriaceae</taxon>
        <taxon>Auraticoccus</taxon>
    </lineage>
</organism>
<dbReference type="InterPro" id="IPR003772">
    <property type="entry name" value="YceD"/>
</dbReference>
<proteinExistence type="predicted"/>
<keyword evidence="2" id="KW-1185">Reference proteome</keyword>
<accession>A0A1G7D8H2</accession>
<dbReference type="STRING" id="675864.SAMN04489747_3502"/>
<evidence type="ECO:0000313" key="2">
    <source>
        <dbReference type="Proteomes" id="UP000198546"/>
    </source>
</evidence>
<evidence type="ECO:0008006" key="3">
    <source>
        <dbReference type="Google" id="ProtNLM"/>
    </source>
</evidence>
<dbReference type="AlphaFoldDB" id="A0A1G7D8H2"/>
<dbReference type="PANTHER" id="PTHR34374:SF1">
    <property type="entry name" value="LARGE RIBOSOMAL RNA SUBUNIT ACCUMULATION PROTEIN YCED HOMOLOG 1, CHLOROPLASTIC"/>
    <property type="match status" value="1"/>
</dbReference>
<dbReference type="Proteomes" id="UP000198546">
    <property type="component" value="Chromosome i"/>
</dbReference>
<dbReference type="RefSeq" id="WP_090595296.1">
    <property type="nucleotide sequence ID" value="NZ_LT629688.1"/>
</dbReference>
<name>A0A1G7D8H2_9ACTN</name>
<dbReference type="EMBL" id="LT629688">
    <property type="protein sequence ID" value="SDE47065.1"/>
    <property type="molecule type" value="Genomic_DNA"/>
</dbReference>
<dbReference type="OrthoDB" id="9790372at2"/>